<sequence length="175" mass="19106">VPPTALKARVFLFWALVSARVAWSWAWLCAKVFAFWFLVSSFDFLYKSIFFWSTEAWLARSAASEPIELLGDPDGGGDDGREGGGGMRDPPGVLFPTRALLLLPESDLVLREPAPPRRPWPESDFVRAPATPRRPGARRLMHSGTGTGAANDAAEAPMSAMAMVVVRESFIASVE</sequence>
<accession>A0A066V873</accession>
<proteinExistence type="predicted"/>
<keyword evidence="4" id="KW-1185">Reference proteome</keyword>
<feature type="region of interest" description="Disordered" evidence="1">
    <location>
        <begin position="113"/>
        <end position="151"/>
    </location>
</feature>
<reference evidence="3 4" key="1">
    <citation type="submission" date="2014-05" db="EMBL/GenBank/DDBJ databases">
        <title>Draft genome sequence of a rare smut relative, Tilletiaria anomala UBC 951.</title>
        <authorList>
            <consortium name="DOE Joint Genome Institute"/>
            <person name="Toome M."/>
            <person name="Kuo A."/>
            <person name="Henrissat B."/>
            <person name="Lipzen A."/>
            <person name="Tritt A."/>
            <person name="Yoshinaga Y."/>
            <person name="Zane M."/>
            <person name="Barry K."/>
            <person name="Grigoriev I.V."/>
            <person name="Spatafora J.W."/>
            <person name="Aimea M.C."/>
        </authorList>
    </citation>
    <scope>NUCLEOTIDE SEQUENCE [LARGE SCALE GENOMIC DNA]</scope>
    <source>
        <strain evidence="3 4">UBC 951</strain>
    </source>
</reference>
<organism evidence="3 4">
    <name type="scientific">Tilletiaria anomala (strain ATCC 24038 / CBS 436.72 / UBC 951)</name>
    <dbReference type="NCBI Taxonomy" id="1037660"/>
    <lineage>
        <taxon>Eukaryota</taxon>
        <taxon>Fungi</taxon>
        <taxon>Dikarya</taxon>
        <taxon>Basidiomycota</taxon>
        <taxon>Ustilaginomycotina</taxon>
        <taxon>Exobasidiomycetes</taxon>
        <taxon>Georgefischeriales</taxon>
        <taxon>Tilletiariaceae</taxon>
        <taxon>Tilletiaria</taxon>
    </lineage>
</organism>
<keyword evidence="2" id="KW-0472">Membrane</keyword>
<keyword evidence="2" id="KW-0812">Transmembrane</keyword>
<evidence type="ECO:0000256" key="2">
    <source>
        <dbReference type="SAM" id="Phobius"/>
    </source>
</evidence>
<dbReference type="Proteomes" id="UP000027361">
    <property type="component" value="Unassembled WGS sequence"/>
</dbReference>
<feature type="region of interest" description="Disordered" evidence="1">
    <location>
        <begin position="69"/>
        <end position="91"/>
    </location>
</feature>
<dbReference type="GeneID" id="25267877"/>
<comment type="caution">
    <text evidence="3">The sequence shown here is derived from an EMBL/GenBank/DDBJ whole genome shotgun (WGS) entry which is preliminary data.</text>
</comment>
<dbReference type="InParanoid" id="A0A066V873"/>
<dbReference type="HOGENOM" id="CLU_1536219_0_0_1"/>
<evidence type="ECO:0000256" key="1">
    <source>
        <dbReference type="SAM" id="MobiDB-lite"/>
    </source>
</evidence>
<keyword evidence="2" id="KW-1133">Transmembrane helix</keyword>
<feature type="non-terminal residue" evidence="3">
    <location>
        <position position="1"/>
    </location>
</feature>
<evidence type="ECO:0000313" key="3">
    <source>
        <dbReference type="EMBL" id="KDN34939.1"/>
    </source>
</evidence>
<evidence type="ECO:0000313" key="4">
    <source>
        <dbReference type="Proteomes" id="UP000027361"/>
    </source>
</evidence>
<dbReference type="AlphaFoldDB" id="A0A066V873"/>
<dbReference type="RefSeq" id="XP_013239725.1">
    <property type="nucleotide sequence ID" value="XM_013384271.1"/>
</dbReference>
<protein>
    <submittedName>
        <fullName evidence="3">Uncharacterized protein</fullName>
    </submittedName>
</protein>
<feature type="transmembrane region" description="Helical" evidence="2">
    <location>
        <begin position="12"/>
        <end position="39"/>
    </location>
</feature>
<name>A0A066V873_TILAU</name>
<gene>
    <name evidence="3" type="ORF">K437DRAFT_85235</name>
</gene>
<dbReference type="EMBL" id="JMSN01000249">
    <property type="protein sequence ID" value="KDN34939.1"/>
    <property type="molecule type" value="Genomic_DNA"/>
</dbReference>